<protein>
    <submittedName>
        <fullName evidence="2">ParA family protein</fullName>
    </submittedName>
</protein>
<organism evidence="2 3">
    <name type="scientific">Cupriavidus metallidurans</name>
    <dbReference type="NCBI Taxonomy" id="119219"/>
    <lineage>
        <taxon>Bacteria</taxon>
        <taxon>Pseudomonadati</taxon>
        <taxon>Pseudomonadota</taxon>
        <taxon>Betaproteobacteria</taxon>
        <taxon>Burkholderiales</taxon>
        <taxon>Burkholderiaceae</taxon>
        <taxon>Cupriavidus</taxon>
    </lineage>
</organism>
<dbReference type="Gene3D" id="3.40.50.300">
    <property type="entry name" value="P-loop containing nucleotide triphosphate hydrolases"/>
    <property type="match status" value="1"/>
</dbReference>
<dbReference type="Pfam" id="PF01656">
    <property type="entry name" value="CbiA"/>
    <property type="match status" value="1"/>
</dbReference>
<dbReference type="InterPro" id="IPR002586">
    <property type="entry name" value="CobQ/CobB/MinD/ParA_Nub-bd_dom"/>
</dbReference>
<dbReference type="InterPro" id="IPR050678">
    <property type="entry name" value="DNA_Partitioning_ATPase"/>
</dbReference>
<evidence type="ECO:0000313" key="2">
    <source>
        <dbReference type="EMBL" id="QBP10881.1"/>
    </source>
</evidence>
<dbReference type="AlphaFoldDB" id="A0A482IRJ8"/>
<dbReference type="InterPro" id="IPR027417">
    <property type="entry name" value="P-loop_NTPase"/>
</dbReference>
<sequence length="220" mass="24102">MPVVVIANPKGGVGKTTLATNLAGYFARHGHAVMLGDTDRQQSSRAWLNLRPESAPPISTWDIDADNIARPPKGTTHVVLDTPAGLHGWRYSDVMKLAHRVVVPLQPSMFDILATQDFLAKLAGDKRVRHGEVPVGVIGMRVDVRTRAAEQLQRFVEGLGLPVLGYLRDTQNYVQLAAHGLTLWDVAPSRVARDWEQWQPILRWLDGKGDVVTEGPAAVG</sequence>
<dbReference type="PANTHER" id="PTHR13696">
    <property type="entry name" value="P-LOOP CONTAINING NUCLEOSIDE TRIPHOSPHATE HYDROLASE"/>
    <property type="match status" value="1"/>
</dbReference>
<dbReference type="SUPFAM" id="SSF52540">
    <property type="entry name" value="P-loop containing nucleoside triphosphate hydrolases"/>
    <property type="match status" value="1"/>
</dbReference>
<accession>A0A482IRJ8</accession>
<dbReference type="Proteomes" id="UP000253772">
    <property type="component" value="Chromosome c1"/>
</dbReference>
<evidence type="ECO:0000313" key="3">
    <source>
        <dbReference type="Proteomes" id="UP000253772"/>
    </source>
</evidence>
<reference evidence="2 3" key="1">
    <citation type="submission" date="2019-03" db="EMBL/GenBank/DDBJ databases">
        <title>Comparative insights into the high quality Complete genome sequence of highly metal resistant Cupriavidus metallidurans strain BS1 isolated from a gold-copper mine.</title>
        <authorList>
            <person name="Mazhar H.S."/>
            <person name="Rensing C."/>
        </authorList>
    </citation>
    <scope>NUCLEOTIDE SEQUENCE [LARGE SCALE GENOMIC DNA]</scope>
    <source>
        <strain evidence="2 3">BS1</strain>
    </source>
</reference>
<dbReference type="CDD" id="cd02042">
    <property type="entry name" value="ParAB_family"/>
    <property type="match status" value="1"/>
</dbReference>
<dbReference type="PIRSF" id="PIRSF009320">
    <property type="entry name" value="Nuc_binding_HP_1000"/>
    <property type="match status" value="1"/>
</dbReference>
<gene>
    <name evidence="2" type="ORF">DDF84_014505</name>
</gene>
<evidence type="ECO:0000259" key="1">
    <source>
        <dbReference type="Pfam" id="PF01656"/>
    </source>
</evidence>
<dbReference type="EMBL" id="CP037900">
    <property type="protein sequence ID" value="QBP10881.1"/>
    <property type="molecule type" value="Genomic_DNA"/>
</dbReference>
<name>A0A482IRJ8_9BURK</name>
<dbReference type="PANTHER" id="PTHR13696:SF96">
    <property type="entry name" value="COBQ_COBB_MIND_PARA NUCLEOTIDE BINDING DOMAIN-CONTAINING PROTEIN"/>
    <property type="match status" value="1"/>
</dbReference>
<dbReference type="OrthoDB" id="69313at2"/>
<proteinExistence type="predicted"/>
<dbReference type="RefSeq" id="WP_017514315.1">
    <property type="nucleotide sequence ID" value="NZ_CP037900.1"/>
</dbReference>
<feature type="domain" description="CobQ/CobB/MinD/ParA nucleotide binding" evidence="1">
    <location>
        <begin position="4"/>
        <end position="182"/>
    </location>
</feature>